<evidence type="ECO:0000313" key="3">
    <source>
        <dbReference type="Proteomes" id="UP001500603"/>
    </source>
</evidence>
<reference evidence="3" key="1">
    <citation type="journal article" date="2019" name="Int. J. Syst. Evol. Microbiol.">
        <title>The Global Catalogue of Microorganisms (GCM) 10K type strain sequencing project: providing services to taxonomists for standard genome sequencing and annotation.</title>
        <authorList>
            <consortium name="The Broad Institute Genomics Platform"/>
            <consortium name="The Broad Institute Genome Sequencing Center for Infectious Disease"/>
            <person name="Wu L."/>
            <person name="Ma J."/>
        </authorList>
    </citation>
    <scope>NUCLEOTIDE SEQUENCE [LARGE SCALE GENOMIC DNA]</scope>
    <source>
        <strain evidence="3">JCM 18298</strain>
    </source>
</reference>
<feature type="region of interest" description="Disordered" evidence="1">
    <location>
        <begin position="59"/>
        <end position="94"/>
    </location>
</feature>
<gene>
    <name evidence="2" type="ORF">GCM10023318_52830</name>
</gene>
<protein>
    <recommendedName>
        <fullName evidence="4">CsbD family protein</fullName>
    </recommendedName>
</protein>
<dbReference type="EMBL" id="BAABJM010000006">
    <property type="protein sequence ID" value="GAA5065583.1"/>
    <property type="molecule type" value="Genomic_DNA"/>
</dbReference>
<evidence type="ECO:0000256" key="1">
    <source>
        <dbReference type="SAM" id="MobiDB-lite"/>
    </source>
</evidence>
<accession>A0ABP9KTD3</accession>
<evidence type="ECO:0008006" key="4">
    <source>
        <dbReference type="Google" id="ProtNLM"/>
    </source>
</evidence>
<evidence type="ECO:0000313" key="2">
    <source>
        <dbReference type="EMBL" id="GAA5065583.1"/>
    </source>
</evidence>
<dbReference type="RefSeq" id="WP_345498747.1">
    <property type="nucleotide sequence ID" value="NZ_BAABJM010000006.1"/>
</dbReference>
<comment type="caution">
    <text evidence="2">The sequence shown here is derived from an EMBL/GenBank/DDBJ whole genome shotgun (WGS) entry which is preliminary data.</text>
</comment>
<name>A0ABP9KTD3_9NOCA</name>
<keyword evidence="3" id="KW-1185">Reference proteome</keyword>
<dbReference type="Proteomes" id="UP001500603">
    <property type="component" value="Unassembled WGS sequence"/>
</dbReference>
<feature type="compositionally biased region" description="Basic and acidic residues" evidence="1">
    <location>
        <begin position="59"/>
        <end position="70"/>
    </location>
</feature>
<organism evidence="2 3">
    <name type="scientific">Nocardia callitridis</name>
    <dbReference type="NCBI Taxonomy" id="648753"/>
    <lineage>
        <taxon>Bacteria</taxon>
        <taxon>Bacillati</taxon>
        <taxon>Actinomycetota</taxon>
        <taxon>Actinomycetes</taxon>
        <taxon>Mycobacteriales</taxon>
        <taxon>Nocardiaceae</taxon>
        <taxon>Nocardia</taxon>
    </lineage>
</organism>
<proteinExistence type="predicted"/>
<sequence length="131" mass="14124">MIGKFESNKDRIQELTSTGAKRVGNIASIITGTVAEVTREIGEWVTDVIEMNEAAEAARKDAAAQRDVERAATAATEADQPVRSESAADADKSRTTARFVDGEVVTPETADIIDVETIEDEAPTRGCDDRR</sequence>